<organism evidence="7 8">
    <name type="scientific">Magallana gigas</name>
    <name type="common">Pacific oyster</name>
    <name type="synonym">Crassostrea gigas</name>
    <dbReference type="NCBI Taxonomy" id="29159"/>
    <lineage>
        <taxon>Eukaryota</taxon>
        <taxon>Metazoa</taxon>
        <taxon>Spiralia</taxon>
        <taxon>Lophotrochozoa</taxon>
        <taxon>Mollusca</taxon>
        <taxon>Bivalvia</taxon>
        <taxon>Autobranchia</taxon>
        <taxon>Pteriomorphia</taxon>
        <taxon>Ostreida</taxon>
        <taxon>Ostreoidea</taxon>
        <taxon>Ostreidae</taxon>
        <taxon>Magallana</taxon>
    </lineage>
</organism>
<dbReference type="InterPro" id="IPR028994">
    <property type="entry name" value="Integrin_alpha_N"/>
</dbReference>
<proteinExistence type="predicted"/>
<evidence type="ECO:0000256" key="3">
    <source>
        <dbReference type="ARBA" id="ARBA00022989"/>
    </source>
</evidence>
<dbReference type="InterPro" id="IPR015943">
    <property type="entry name" value="WD40/YVTN_repeat-like_dom_sf"/>
</dbReference>
<dbReference type="InterPro" id="IPR056376">
    <property type="entry name" value="DEX1_C"/>
</dbReference>
<keyword evidence="2 5" id="KW-0812">Transmembrane</keyword>
<evidence type="ECO:0000256" key="4">
    <source>
        <dbReference type="ARBA" id="ARBA00023136"/>
    </source>
</evidence>
<dbReference type="Proteomes" id="UP000005408">
    <property type="component" value="Unassembled WGS sequence"/>
</dbReference>
<keyword evidence="4 5" id="KW-0472">Membrane</keyword>
<feature type="domain" description="DEX1 C-terminal" evidence="6">
    <location>
        <begin position="523"/>
        <end position="617"/>
    </location>
</feature>
<evidence type="ECO:0000313" key="7">
    <source>
        <dbReference type="EnsemblMetazoa" id="G12622.2:cds"/>
    </source>
</evidence>
<dbReference type="PANTHER" id="PTHR21419:SF23">
    <property type="entry name" value="PROTEIN DEFECTIVE IN EXINE FORMATION 1"/>
    <property type="match status" value="1"/>
</dbReference>
<name>A0A8W8I6E9_MAGGI</name>
<evidence type="ECO:0000256" key="5">
    <source>
        <dbReference type="SAM" id="Phobius"/>
    </source>
</evidence>
<dbReference type="Pfam" id="PF23722">
    <property type="entry name" value="Beta-sand_DEX1"/>
    <property type="match status" value="1"/>
</dbReference>
<comment type="subcellular location">
    <subcellularLocation>
        <location evidence="1">Membrane</location>
        <topology evidence="1">Single-pass membrane protein</topology>
    </subcellularLocation>
</comment>
<feature type="transmembrane region" description="Helical" evidence="5">
    <location>
        <begin position="624"/>
        <end position="645"/>
    </location>
</feature>
<reference evidence="7" key="1">
    <citation type="submission" date="2022-08" db="UniProtKB">
        <authorList>
            <consortium name="EnsemblMetazoa"/>
        </authorList>
    </citation>
    <scope>IDENTIFICATION</scope>
    <source>
        <strain evidence="7">05x7-T-G4-1.051#20</strain>
    </source>
</reference>
<dbReference type="AlphaFoldDB" id="A0A8W8I6E9"/>
<evidence type="ECO:0000313" key="8">
    <source>
        <dbReference type="Proteomes" id="UP000005408"/>
    </source>
</evidence>
<keyword evidence="3 5" id="KW-1133">Transmembrane helix</keyword>
<dbReference type="EnsemblMetazoa" id="G12622.3">
    <property type="protein sequence ID" value="G12622.3:cds"/>
    <property type="gene ID" value="G12622"/>
</dbReference>
<dbReference type="EnsemblMetazoa" id="G12622.2">
    <property type="protein sequence ID" value="G12622.2:cds"/>
    <property type="gene ID" value="G12622"/>
</dbReference>
<evidence type="ECO:0000256" key="1">
    <source>
        <dbReference type="ARBA" id="ARBA00004167"/>
    </source>
</evidence>
<keyword evidence="8" id="KW-1185">Reference proteome</keyword>
<dbReference type="EnsemblMetazoa" id="G12622.4">
    <property type="protein sequence ID" value="G12622.4:cds"/>
    <property type="gene ID" value="G12622"/>
</dbReference>
<dbReference type="InterPro" id="IPR045232">
    <property type="entry name" value="FAM234"/>
</dbReference>
<dbReference type="GO" id="GO:0016020">
    <property type="term" value="C:membrane"/>
    <property type="evidence" value="ECO:0007669"/>
    <property type="project" value="UniProtKB-SubCell"/>
</dbReference>
<evidence type="ECO:0000259" key="6">
    <source>
        <dbReference type="Pfam" id="PF23722"/>
    </source>
</evidence>
<evidence type="ECO:0000256" key="2">
    <source>
        <dbReference type="ARBA" id="ARBA00022692"/>
    </source>
</evidence>
<dbReference type="SUPFAM" id="SSF69318">
    <property type="entry name" value="Integrin alpha N-terminal domain"/>
    <property type="match status" value="1"/>
</dbReference>
<protein>
    <recommendedName>
        <fullName evidence="6">DEX1 C-terminal domain-containing protein</fullName>
    </recommendedName>
</protein>
<sequence length="660" mass="73292">MFPTVKNAEENLASKLRAERMHRMKCGYELKTLWTAELAHAPFAAAPLVTLVDDDQKLDIVAAPFSESFSVLNSETGKILSQTAWPALNLDNSVHASPIQFDINNNGQLDILFTTSSAELRFYTPAGHFLRNQTVQLPPAYVASDWYKSDLVVKFEDIEKYTSFSQTEDSKYLPIDPHVLATPILADLNNDFRVEELVIPVSYFYEEDDYRVKEKLKTLGGLEFSDIDKYLVAGITVLNLTTGQTIWNKLLDLTQVDATFPAYNIFSPTVIDLDVDGGQLEVIMGTSAGSLFIFNQDGSVRTGWPVSQNTIHGQITAADLAGDGVVKIITIDTSANVICYNKEGSKLWESVISGTSSPGSRLYDVDRDGKMDIIITTDDGFIYALNGVNGTVLPDWPVSVGARMTANVLITRVSTTHTTPDMVVMADDGSIHLISMDLKCKSQIPLGETSLVQVLSHDLIKWFSGMELLVATSDGTLMCLATGQELAEFDDARDETLRSNHMLSLTSETKTANDFSFSEKKTGVYITTTNKIETEVTGETFPVEFEIIDPLYKPGKSKYFVAIYFGNRLLMQGEFPEPKTYNVQVPAGEEPSQGHVTVRLTNQYGQIFEDRFSLRFNKLIMEDLQWLLLAPFVAMIIILLVLHGFPAKDLLPYTNQSKSN</sequence>
<accession>A0A8W8I6E9</accession>
<dbReference type="PANTHER" id="PTHR21419">
    <property type="match status" value="1"/>
</dbReference>
<dbReference type="Gene3D" id="2.130.10.10">
    <property type="entry name" value="YVTN repeat-like/Quinoprotein amine dehydrogenase"/>
    <property type="match status" value="1"/>
</dbReference>